<organism evidence="2 3">
    <name type="scientific">Helobdella robusta</name>
    <name type="common">Californian leech</name>
    <dbReference type="NCBI Taxonomy" id="6412"/>
    <lineage>
        <taxon>Eukaryota</taxon>
        <taxon>Metazoa</taxon>
        <taxon>Spiralia</taxon>
        <taxon>Lophotrochozoa</taxon>
        <taxon>Annelida</taxon>
        <taxon>Clitellata</taxon>
        <taxon>Hirudinea</taxon>
        <taxon>Rhynchobdellida</taxon>
        <taxon>Glossiphoniidae</taxon>
        <taxon>Helobdella</taxon>
    </lineage>
</organism>
<dbReference type="KEGG" id="hro:HELRODRAFT_168379"/>
<dbReference type="EMBL" id="AMQM01002956">
    <property type="status" value="NOT_ANNOTATED_CDS"/>
    <property type="molecule type" value="Genomic_DNA"/>
</dbReference>
<keyword evidence="3" id="KW-1185">Reference proteome</keyword>
<dbReference type="GeneID" id="20202334"/>
<proteinExistence type="predicted"/>
<dbReference type="CTD" id="20202334"/>
<dbReference type="EMBL" id="KB095959">
    <property type="protein sequence ID" value="ESO09397.1"/>
    <property type="molecule type" value="Genomic_DNA"/>
</dbReference>
<reference evidence="1 3" key="2">
    <citation type="journal article" date="2013" name="Nature">
        <title>Insights into bilaterian evolution from three spiralian genomes.</title>
        <authorList>
            <person name="Simakov O."/>
            <person name="Marletaz F."/>
            <person name="Cho S.J."/>
            <person name="Edsinger-Gonzales E."/>
            <person name="Havlak P."/>
            <person name="Hellsten U."/>
            <person name="Kuo D.H."/>
            <person name="Larsson T."/>
            <person name="Lv J."/>
            <person name="Arendt D."/>
            <person name="Savage R."/>
            <person name="Osoegawa K."/>
            <person name="de Jong P."/>
            <person name="Grimwood J."/>
            <person name="Chapman J.A."/>
            <person name="Shapiro H."/>
            <person name="Aerts A."/>
            <person name="Otillar R.P."/>
            <person name="Terry A.Y."/>
            <person name="Boore J.L."/>
            <person name="Grigoriev I.V."/>
            <person name="Lindberg D.R."/>
            <person name="Seaver E.C."/>
            <person name="Weisblat D.A."/>
            <person name="Putnam N.H."/>
            <person name="Rokhsar D.S."/>
        </authorList>
    </citation>
    <scope>NUCLEOTIDE SEQUENCE</scope>
</reference>
<dbReference type="InParanoid" id="T1F0I4"/>
<dbReference type="Proteomes" id="UP000015101">
    <property type="component" value="Unassembled WGS sequence"/>
</dbReference>
<sequence length="127" mass="14561">MDNEHWIDEEIENQMNEINILEKNEALLRHDQLSLETENCDSEMNVNVDDFTKSINECQSAIEDEGSESQTSENESLCSNIMRNIENVLNEYTSVSTSDDALIEKSMKLLKEIHETSHSDHVVLEVS</sequence>
<name>T1F0I4_HELRO</name>
<reference evidence="3" key="1">
    <citation type="submission" date="2012-12" db="EMBL/GenBank/DDBJ databases">
        <authorList>
            <person name="Hellsten U."/>
            <person name="Grimwood J."/>
            <person name="Chapman J.A."/>
            <person name="Shapiro H."/>
            <person name="Aerts A."/>
            <person name="Otillar R.P."/>
            <person name="Terry A.Y."/>
            <person name="Boore J.L."/>
            <person name="Simakov O."/>
            <person name="Marletaz F."/>
            <person name="Cho S.-J."/>
            <person name="Edsinger-Gonzales E."/>
            <person name="Havlak P."/>
            <person name="Kuo D.-H."/>
            <person name="Larsson T."/>
            <person name="Lv J."/>
            <person name="Arendt D."/>
            <person name="Savage R."/>
            <person name="Osoegawa K."/>
            <person name="de Jong P."/>
            <person name="Lindberg D.R."/>
            <person name="Seaver E.C."/>
            <person name="Weisblat D.A."/>
            <person name="Putnam N.H."/>
            <person name="Grigoriev I.V."/>
            <person name="Rokhsar D.S."/>
        </authorList>
    </citation>
    <scope>NUCLEOTIDE SEQUENCE</scope>
</reference>
<dbReference type="RefSeq" id="XP_009012490.1">
    <property type="nucleotide sequence ID" value="XM_009014242.1"/>
</dbReference>
<evidence type="ECO:0000313" key="1">
    <source>
        <dbReference type="EMBL" id="ESO09397.1"/>
    </source>
</evidence>
<evidence type="ECO:0000313" key="3">
    <source>
        <dbReference type="Proteomes" id="UP000015101"/>
    </source>
</evidence>
<accession>T1F0I4</accession>
<reference evidence="2" key="3">
    <citation type="submission" date="2015-06" db="UniProtKB">
        <authorList>
            <consortium name="EnsemblMetazoa"/>
        </authorList>
    </citation>
    <scope>IDENTIFICATION</scope>
</reference>
<protein>
    <submittedName>
        <fullName evidence="1 2">Uncharacterized protein</fullName>
    </submittedName>
</protein>
<gene>
    <name evidence="2" type="primary">20202334</name>
    <name evidence="1" type="ORF">HELRODRAFT_168379</name>
</gene>
<dbReference type="AlphaFoldDB" id="T1F0I4"/>
<dbReference type="HOGENOM" id="CLU_1972876_0_0_1"/>
<dbReference type="EnsemblMetazoa" id="HelroT168379">
    <property type="protein sequence ID" value="HelroP168379"/>
    <property type="gene ID" value="HelroG168379"/>
</dbReference>
<evidence type="ECO:0000313" key="2">
    <source>
        <dbReference type="EnsemblMetazoa" id="HelroP168379"/>
    </source>
</evidence>